<dbReference type="Pfam" id="PF00440">
    <property type="entry name" value="TetR_N"/>
    <property type="match status" value="1"/>
</dbReference>
<dbReference type="PROSITE" id="PS50977">
    <property type="entry name" value="HTH_TETR_2"/>
    <property type="match status" value="1"/>
</dbReference>
<sequence length="336" mass="35181">MSRLSRAELQLRNRAKVLAAARAEFAEHGYRDATIDRIADRADLTRGAVYSNFAGKRALYLTALADQNRPGRGARRAVSTPTEGLAAFASSWFDREHPGAEPDLADFGTPYASLLGFNAVLLGLALDALSPGELGRRIQVSRLALTLLTGATQLASAPGFVQPLAVARACAGLADLDVDDLWRPPPTTPPVRPAHESWSPPSVTDEVLRRTAEFGTGIVVILGLNRLAAAEDVVRSTDGAVTIALVSSDPSELGPLARYTTDSLLGCLRQVAPLPRVQVVHDEDGVLASALGCEVIGDDLEHAVAITGDRIAARAEGFGAGAAIASTQPARTVAAG</sequence>
<keyword evidence="3" id="KW-0804">Transcription</keyword>
<keyword evidence="1" id="KW-0805">Transcription regulation</keyword>
<dbReference type="SUPFAM" id="SSF46689">
    <property type="entry name" value="Homeodomain-like"/>
    <property type="match status" value="1"/>
</dbReference>
<dbReference type="OrthoDB" id="3813186at2"/>
<evidence type="ECO:0000313" key="7">
    <source>
        <dbReference type="EMBL" id="TCC56223.1"/>
    </source>
</evidence>
<protein>
    <submittedName>
        <fullName evidence="7">TetR/AcrR family transcriptional regulator</fullName>
    </submittedName>
</protein>
<dbReference type="AlphaFoldDB" id="A0A4R0K7V1"/>
<dbReference type="Gene3D" id="1.10.357.10">
    <property type="entry name" value="Tetracycline Repressor, domain 2"/>
    <property type="match status" value="1"/>
</dbReference>
<evidence type="ECO:0000256" key="1">
    <source>
        <dbReference type="ARBA" id="ARBA00023015"/>
    </source>
</evidence>
<dbReference type="PANTHER" id="PTHR30055:SF234">
    <property type="entry name" value="HTH-TYPE TRANSCRIPTIONAL REGULATOR BETI"/>
    <property type="match status" value="1"/>
</dbReference>
<accession>A0A4R0K7V1</accession>
<dbReference type="InterPro" id="IPR001647">
    <property type="entry name" value="HTH_TetR"/>
</dbReference>
<evidence type="ECO:0000256" key="5">
    <source>
        <dbReference type="SAM" id="MobiDB-lite"/>
    </source>
</evidence>
<dbReference type="RefSeq" id="WP_131363456.1">
    <property type="nucleotide sequence ID" value="NZ_SJKB01000013.1"/>
</dbReference>
<evidence type="ECO:0000256" key="3">
    <source>
        <dbReference type="ARBA" id="ARBA00023163"/>
    </source>
</evidence>
<organism evidence="7 8">
    <name type="scientific">Kribbella pittospori</name>
    <dbReference type="NCBI Taxonomy" id="722689"/>
    <lineage>
        <taxon>Bacteria</taxon>
        <taxon>Bacillati</taxon>
        <taxon>Actinomycetota</taxon>
        <taxon>Actinomycetes</taxon>
        <taxon>Propionibacteriales</taxon>
        <taxon>Kribbellaceae</taxon>
        <taxon>Kribbella</taxon>
    </lineage>
</organism>
<feature type="domain" description="HTH tetR-type" evidence="6">
    <location>
        <begin position="11"/>
        <end position="71"/>
    </location>
</feature>
<feature type="DNA-binding region" description="H-T-H motif" evidence="4">
    <location>
        <begin position="34"/>
        <end position="53"/>
    </location>
</feature>
<evidence type="ECO:0000256" key="2">
    <source>
        <dbReference type="ARBA" id="ARBA00023125"/>
    </source>
</evidence>
<feature type="compositionally biased region" description="Pro residues" evidence="5">
    <location>
        <begin position="183"/>
        <end position="192"/>
    </location>
</feature>
<feature type="region of interest" description="Disordered" evidence="5">
    <location>
        <begin position="181"/>
        <end position="200"/>
    </location>
</feature>
<dbReference type="PRINTS" id="PR00455">
    <property type="entry name" value="HTHTETR"/>
</dbReference>
<evidence type="ECO:0000259" key="6">
    <source>
        <dbReference type="PROSITE" id="PS50977"/>
    </source>
</evidence>
<dbReference type="PANTHER" id="PTHR30055">
    <property type="entry name" value="HTH-TYPE TRANSCRIPTIONAL REGULATOR RUTR"/>
    <property type="match status" value="1"/>
</dbReference>
<comment type="caution">
    <text evidence="7">The sequence shown here is derived from an EMBL/GenBank/DDBJ whole genome shotgun (WGS) entry which is preliminary data.</text>
</comment>
<reference evidence="7 8" key="1">
    <citation type="submission" date="2019-02" db="EMBL/GenBank/DDBJ databases">
        <title>Kribbella capetownensis sp. nov. and Kribbella speibonae sp. nov., isolated from soil.</title>
        <authorList>
            <person name="Curtis S.M."/>
            <person name="Norton I."/>
            <person name="Everest G.J."/>
            <person name="Meyers P.R."/>
        </authorList>
    </citation>
    <scope>NUCLEOTIDE SEQUENCE [LARGE SCALE GENOMIC DNA]</scope>
    <source>
        <strain evidence="7 8">NRRL B-24813</strain>
    </source>
</reference>
<gene>
    <name evidence="7" type="ORF">E0H73_34305</name>
</gene>
<name>A0A4R0K7V1_9ACTN</name>
<keyword evidence="2 4" id="KW-0238">DNA-binding</keyword>
<evidence type="ECO:0000313" key="8">
    <source>
        <dbReference type="Proteomes" id="UP000291144"/>
    </source>
</evidence>
<keyword evidence="8" id="KW-1185">Reference proteome</keyword>
<evidence type="ECO:0000256" key="4">
    <source>
        <dbReference type="PROSITE-ProRule" id="PRU00335"/>
    </source>
</evidence>
<dbReference type="Proteomes" id="UP000291144">
    <property type="component" value="Unassembled WGS sequence"/>
</dbReference>
<dbReference type="InterPro" id="IPR050109">
    <property type="entry name" value="HTH-type_TetR-like_transc_reg"/>
</dbReference>
<proteinExistence type="predicted"/>
<dbReference type="EMBL" id="SJKB01000013">
    <property type="protein sequence ID" value="TCC56223.1"/>
    <property type="molecule type" value="Genomic_DNA"/>
</dbReference>
<dbReference type="InterPro" id="IPR009057">
    <property type="entry name" value="Homeodomain-like_sf"/>
</dbReference>
<dbReference type="GO" id="GO:0000976">
    <property type="term" value="F:transcription cis-regulatory region binding"/>
    <property type="evidence" value="ECO:0007669"/>
    <property type="project" value="TreeGrafter"/>
</dbReference>
<dbReference type="GO" id="GO:0003700">
    <property type="term" value="F:DNA-binding transcription factor activity"/>
    <property type="evidence" value="ECO:0007669"/>
    <property type="project" value="TreeGrafter"/>
</dbReference>